<dbReference type="Gene3D" id="3.40.309.10">
    <property type="entry name" value="Aldehyde Dehydrogenase, Chain A, domain 2"/>
    <property type="match status" value="1"/>
</dbReference>
<evidence type="ECO:0000256" key="1">
    <source>
        <dbReference type="ARBA" id="ARBA00013048"/>
    </source>
</evidence>
<keyword evidence="2 5" id="KW-0560">Oxidoreductase</keyword>
<comment type="caution">
    <text evidence="5">The sequence shown here is derived from an EMBL/GenBank/DDBJ whole genome shotgun (WGS) entry which is preliminary data.</text>
</comment>
<keyword evidence="6" id="KW-1185">Reference proteome</keyword>
<organism evidence="5 6">
    <name type="scientific">Ferrimicrobium acidiphilum</name>
    <dbReference type="NCBI Taxonomy" id="121039"/>
    <lineage>
        <taxon>Bacteria</taxon>
        <taxon>Bacillati</taxon>
        <taxon>Actinomycetota</taxon>
        <taxon>Acidimicrobiia</taxon>
        <taxon>Acidimicrobiales</taxon>
        <taxon>Acidimicrobiaceae</taxon>
        <taxon>Ferrimicrobium</taxon>
    </lineage>
</organism>
<dbReference type="InterPro" id="IPR016161">
    <property type="entry name" value="Ald_DH/histidinol_DH"/>
</dbReference>
<gene>
    <name evidence="5" type="ORF">AB6A68_04590</name>
</gene>
<evidence type="ECO:0000256" key="3">
    <source>
        <dbReference type="ARBA" id="ARBA00023027"/>
    </source>
</evidence>
<evidence type="ECO:0000313" key="6">
    <source>
        <dbReference type="Proteomes" id="UP001560267"/>
    </source>
</evidence>
<feature type="domain" description="Aldehyde dehydrogenase" evidence="4">
    <location>
        <begin position="20"/>
        <end position="477"/>
    </location>
</feature>
<dbReference type="NCBIfam" id="TIGR01722">
    <property type="entry name" value="MMSDH"/>
    <property type="match status" value="1"/>
</dbReference>
<dbReference type="InterPro" id="IPR010061">
    <property type="entry name" value="MeMal-semiAld_DH"/>
</dbReference>
<dbReference type="RefSeq" id="WP_369084317.1">
    <property type="nucleotide sequence ID" value="NZ_JBFSHR010000011.1"/>
</dbReference>
<dbReference type="InterPro" id="IPR016160">
    <property type="entry name" value="Ald_DH_CS_CYS"/>
</dbReference>
<dbReference type="CDD" id="cd07085">
    <property type="entry name" value="ALDH_F6_MMSDH"/>
    <property type="match status" value="1"/>
</dbReference>
<proteinExistence type="predicted"/>
<dbReference type="PANTHER" id="PTHR43866:SF4">
    <property type="entry name" value="MALONATE-SEMIALDEHYDE DEHYDROGENASE"/>
    <property type="match status" value="1"/>
</dbReference>
<dbReference type="PROSITE" id="PS00070">
    <property type="entry name" value="ALDEHYDE_DEHYDR_CYS"/>
    <property type="match status" value="1"/>
</dbReference>
<dbReference type="InterPro" id="IPR015590">
    <property type="entry name" value="Aldehyde_DH_dom"/>
</dbReference>
<dbReference type="InterPro" id="IPR016162">
    <property type="entry name" value="Ald_DH_N"/>
</dbReference>
<dbReference type="Proteomes" id="UP001560267">
    <property type="component" value="Unassembled WGS sequence"/>
</dbReference>
<reference evidence="5 6" key="1">
    <citation type="submission" date="2024-07" db="EMBL/GenBank/DDBJ databases">
        <title>Draft Genome Sequence of Ferrimicrobium acidiphilum Strain YE2023, Isolated from a Pulp of Bioleach Reactor.</title>
        <authorList>
            <person name="Elkina Y.A."/>
            <person name="Bulaeva A.G."/>
            <person name="Beletsky A.V."/>
            <person name="Mardanov A.V."/>
        </authorList>
    </citation>
    <scope>NUCLEOTIDE SEQUENCE [LARGE SCALE GENOMIC DNA]</scope>
    <source>
        <strain evidence="5 6">YE2023</strain>
    </source>
</reference>
<protein>
    <recommendedName>
        <fullName evidence="1">methylmalonate-semialdehyde dehydrogenase (CoA acylating)</fullName>
        <ecNumber evidence="1">1.2.1.27</ecNumber>
    </recommendedName>
</protein>
<dbReference type="SUPFAM" id="SSF53720">
    <property type="entry name" value="ALDH-like"/>
    <property type="match status" value="1"/>
</dbReference>
<evidence type="ECO:0000259" key="4">
    <source>
        <dbReference type="Pfam" id="PF00171"/>
    </source>
</evidence>
<dbReference type="EMBL" id="JBFSHR010000011">
    <property type="protein sequence ID" value="MEX6429113.1"/>
    <property type="molecule type" value="Genomic_DNA"/>
</dbReference>
<dbReference type="InterPro" id="IPR016163">
    <property type="entry name" value="Ald_DH_C"/>
</dbReference>
<evidence type="ECO:0000313" key="5">
    <source>
        <dbReference type="EMBL" id="MEX6429113.1"/>
    </source>
</evidence>
<evidence type="ECO:0000256" key="2">
    <source>
        <dbReference type="ARBA" id="ARBA00023002"/>
    </source>
</evidence>
<dbReference type="EC" id="1.2.1.27" evidence="1"/>
<dbReference type="Gene3D" id="3.40.605.10">
    <property type="entry name" value="Aldehyde Dehydrogenase, Chain A, domain 1"/>
    <property type="match status" value="1"/>
</dbReference>
<dbReference type="GO" id="GO:0016491">
    <property type="term" value="F:oxidoreductase activity"/>
    <property type="evidence" value="ECO:0007669"/>
    <property type="project" value="UniProtKB-KW"/>
</dbReference>
<dbReference type="Pfam" id="PF00171">
    <property type="entry name" value="Aldedh"/>
    <property type="match status" value="1"/>
</dbReference>
<sequence length="497" mass="53059">MTRELVGHFIDGKEVFEGEQRGPVYNPALGRTIREVLFADAALVDRAVAGAKAAQVAWGEESLARRQRVMFDYRSLLLAHREEIVERISEEHGKVLGDAAGEFARGVEVVEFVTGLPQLLKGQYNDSVSRGVDAMSVRYPLGVAAGITPFNFPAMVPMWMFPVALAVGNGFVLKPSEKDPSTAIRLAELFVEAGGPEGLFNVVNGDQHAVGRLLEHPDVKAVSFVGSTPIARSIYERAAKAGKRVQALGGAKNHMVVLPDADVDTVAESAVSAAYGSAGERCMAISVMVLVGEGGQDYLSAIEARMSQLKVGSYLDPKSEMGPLITGAHRERVAGLVSEAEAKGAQVVVDGRKHPLVTESGFFFGPTLIDDVRVDMDAYREEIFGPVLLVLRAPTLDAAIALVNGNPYANGAAIFTGNGGAARTFIRHIDSGMVGVNVPIPVPVAYHSFGGAKHSLFGDTHVHGEEGIRFYTRAKAVTMRWPGEANPTTGMHFVTNA</sequence>
<name>A0ABV3Y0M2_9ACTN</name>
<accession>A0ABV3Y0M2</accession>
<keyword evidence="3" id="KW-0520">NAD</keyword>
<dbReference type="PANTHER" id="PTHR43866">
    <property type="entry name" value="MALONATE-SEMIALDEHYDE DEHYDROGENASE"/>
    <property type="match status" value="1"/>
</dbReference>